<dbReference type="EMBL" id="JAOPGA020001485">
    <property type="protein sequence ID" value="KAL0488876.1"/>
    <property type="molecule type" value="Genomic_DNA"/>
</dbReference>
<keyword evidence="1" id="KW-0560">Oxidoreductase</keyword>
<keyword evidence="2" id="KW-1185">Reference proteome</keyword>
<organism evidence="1 2">
    <name type="scientific">Acrasis kona</name>
    <dbReference type="NCBI Taxonomy" id="1008807"/>
    <lineage>
        <taxon>Eukaryota</taxon>
        <taxon>Discoba</taxon>
        <taxon>Heterolobosea</taxon>
        <taxon>Tetramitia</taxon>
        <taxon>Eutetramitia</taxon>
        <taxon>Acrasidae</taxon>
        <taxon>Acrasis</taxon>
    </lineage>
</organism>
<protein>
    <submittedName>
        <fullName evidence="1">Phytanoyl-CoA dioxygenase, peroxisoma</fullName>
    </submittedName>
</protein>
<keyword evidence="1" id="KW-0223">Dioxygenase</keyword>
<comment type="caution">
    <text evidence="1">The sequence shown here is derived from an EMBL/GenBank/DDBJ whole genome shotgun (WGS) entry which is preliminary data.</text>
</comment>
<dbReference type="InterPro" id="IPR008775">
    <property type="entry name" value="Phytyl_CoA_dOase-like"/>
</dbReference>
<name>A0AAW2ZGG5_9EUKA</name>
<dbReference type="InterPro" id="IPR016024">
    <property type="entry name" value="ARM-type_fold"/>
</dbReference>
<dbReference type="AlphaFoldDB" id="A0AAW2ZGG5"/>
<dbReference type="GO" id="GO:0051213">
    <property type="term" value="F:dioxygenase activity"/>
    <property type="evidence" value="ECO:0007669"/>
    <property type="project" value="UniProtKB-KW"/>
</dbReference>
<dbReference type="SUPFAM" id="SSF51197">
    <property type="entry name" value="Clavaminate synthase-like"/>
    <property type="match status" value="1"/>
</dbReference>
<proteinExistence type="predicted"/>
<gene>
    <name evidence="1" type="ORF">AKO1_013537</name>
</gene>
<dbReference type="Gene3D" id="2.60.120.620">
    <property type="entry name" value="q2cbj1_9rhob like domain"/>
    <property type="match status" value="1"/>
</dbReference>
<evidence type="ECO:0000313" key="2">
    <source>
        <dbReference type="Proteomes" id="UP001431209"/>
    </source>
</evidence>
<dbReference type="Pfam" id="PF05721">
    <property type="entry name" value="PhyH"/>
    <property type="match status" value="1"/>
</dbReference>
<reference evidence="1 2" key="1">
    <citation type="submission" date="2024-03" db="EMBL/GenBank/DDBJ databases">
        <title>The Acrasis kona genome and developmental transcriptomes reveal deep origins of eukaryotic multicellular pathways.</title>
        <authorList>
            <person name="Sheikh S."/>
            <person name="Fu C.-J."/>
            <person name="Brown M.W."/>
            <person name="Baldauf S.L."/>
        </authorList>
    </citation>
    <scope>NUCLEOTIDE SEQUENCE [LARGE SCALE GENOMIC DNA]</scope>
    <source>
        <strain evidence="1 2">ATCC MYA-3509</strain>
    </source>
</reference>
<dbReference type="Proteomes" id="UP001431209">
    <property type="component" value="Unassembled WGS sequence"/>
</dbReference>
<sequence>MQKQLLSDEQVLKFIVDGYLVVQPKYQNENINEKVLERYTKLKGNPGNNILPLIPELGEVFDTPEVSGALESLLGPDYQMWVHRYVHASGWTNQHWHKDCQQIPKTNPYICKHHLRDILAFYYPQDTTIELGPTEIRPSTQYSIADWDKHNEKELKLTCPKGTVVLLHNFLVHRGTRNSTLFKTRYACKFSFLRIRDPGDEGGPSWNFKSCPEFPSNDTLAPIYKSIWEWMTNSKLNLNDDLDVTLCKNQLKDNKEKNRLIAAYQLGRQGEFEFLMRSFLNEPNQERAREIAYGLTACVNQIDAVKLLNITLKGATENFVVGSIGFIFSELTIKCDDVIKESIDILINKVNNLQNDEMKYFARTHCCDAIATLCTVKNLEMDYTIVSKFFYDSIQENDVSLRSLSKLGPRVQLSDMSTFEDILYKSGDRYRIGYAIQTLKRINNPQSCNILIRYLEKTRWDYCTTVENPY</sequence>
<dbReference type="SUPFAM" id="SSF48371">
    <property type="entry name" value="ARM repeat"/>
    <property type="match status" value="1"/>
</dbReference>
<evidence type="ECO:0000313" key="1">
    <source>
        <dbReference type="EMBL" id="KAL0488876.1"/>
    </source>
</evidence>
<accession>A0AAW2ZGG5</accession>